<dbReference type="InterPro" id="IPR004027">
    <property type="entry name" value="SEC_C_motif"/>
</dbReference>
<sequence>MKKFSLEKNTQCLCGSGKKYGNCCWHILSNDTKEVNFQREINKKNFDTALKLALADLTRYMTYVKKDTEPLLLSNPILGEYMLKMDLKALGEIIDKNLFVIKSGNLNVNFISMLHNLSKVFYNPQWHQLLTYYKAVWYYLYQNDQKKAAVILSGISYKEIDDVQFLQLYLDVKNKDLSFSDKIEIKDILIKKADNSTDKIKYMAAKGIEFFLIGDLEKTKELFNEAILLAEKNMNHFKETYDYFNLGNLYNHAGNIFDNMEYVEKGVNYYTKILEDKNVTQKGISDTYSRLGDAYLNLKNPEKALECYEKSVEIDDNSLSKIFIARLFTFSEEFDRASEILNSIDINKLEDKEKVDFVFSYAELILHTKKKDGIENILIKLKELDVSSRYFNDKKNELIINLQEVLHISKDDDKESGIKKVLRKINDYFILEPNVAGIGININEIFKDLLKKNPNKIVDC</sequence>
<dbReference type="PROSITE" id="PS50005">
    <property type="entry name" value="TPR"/>
    <property type="match status" value="1"/>
</dbReference>
<dbReference type="Pfam" id="PF00515">
    <property type="entry name" value="TPR_1"/>
    <property type="match status" value="1"/>
</dbReference>
<name>Q4V0Y1_BACCZ</name>
<keyword evidence="2" id="KW-0614">Plasmid</keyword>
<protein>
    <submittedName>
        <fullName evidence="2">Uncharacterized protein</fullName>
    </submittedName>
</protein>
<dbReference type="EMBL" id="CP000042">
    <property type="protein sequence ID" value="AAY60626.1"/>
    <property type="molecule type" value="Genomic_DNA"/>
</dbReference>
<accession>Q4V0Y1</accession>
<dbReference type="InterPro" id="IPR019734">
    <property type="entry name" value="TPR_rpt"/>
</dbReference>
<feature type="repeat" description="TPR" evidence="1">
    <location>
        <begin position="285"/>
        <end position="318"/>
    </location>
</feature>
<dbReference type="SUPFAM" id="SSF48452">
    <property type="entry name" value="TPR-like"/>
    <property type="match status" value="1"/>
</dbReference>
<dbReference type="SUPFAM" id="SSF103642">
    <property type="entry name" value="Sec-C motif"/>
    <property type="match status" value="1"/>
</dbReference>
<evidence type="ECO:0000313" key="2">
    <source>
        <dbReference type="EMBL" id="AAY60626.1"/>
    </source>
</evidence>
<dbReference type="RefSeq" id="WP_000714590.1">
    <property type="nucleotide sequence ID" value="NC_007105.1"/>
</dbReference>
<proteinExistence type="predicted"/>
<dbReference type="KEGG" id="bcz:pE33L54_0020"/>
<dbReference type="AlphaFoldDB" id="Q4V0Y1"/>
<reference evidence="3" key="1">
    <citation type="journal article" date="2006" name="J. Bacteriol.">
        <title>Pathogenomic sequence analysis of Bacillus cereus and Bacillus thuringiensis isolates closely related to Bacillus anthracis.</title>
        <authorList>
            <person name="Han C.S."/>
            <person name="Xie G."/>
            <person name="Challacombe J.F."/>
            <person name="Altherr M.R."/>
            <person name="Bhotika S.S."/>
            <person name="Brown N."/>
            <person name="Bruce D."/>
            <person name="Campbell C.S."/>
            <person name="Campbell M.L."/>
            <person name="Chen J."/>
            <person name="Chertkov O."/>
            <person name="Cleland C."/>
            <person name="Dimitrijevic M."/>
            <person name="Doggett N.A."/>
            <person name="Fawcett J.J."/>
            <person name="Glavina T."/>
            <person name="Goodwin L.A."/>
            <person name="Green L.D."/>
            <person name="Hill K.K."/>
            <person name="Hitchcock P."/>
            <person name="Jackson P.J."/>
            <person name="Keim P."/>
            <person name="Kewalramani A.R."/>
            <person name="Longmire J."/>
            <person name="Lucas S."/>
            <person name="Malfatti S."/>
            <person name="McMurry K."/>
            <person name="Meincke L.J."/>
            <person name="Misra M."/>
            <person name="Moseman B.L."/>
            <person name="Mundt M."/>
            <person name="Munk A.C."/>
            <person name="Okinaka R.T."/>
            <person name="Parson-Quintana B."/>
            <person name="Reilly L.P."/>
            <person name="Richardson P."/>
            <person name="Robinson D.L."/>
            <person name="Rubin E."/>
            <person name="Saunders E."/>
            <person name="Tapia R."/>
            <person name="Tesmer J.G."/>
            <person name="Thayer N."/>
            <person name="Thompson L.S."/>
            <person name="Tice H."/>
            <person name="Ticknor L.O."/>
            <person name="Wills P.L."/>
            <person name="Brettin T.S."/>
            <person name="Gilna P."/>
        </authorList>
    </citation>
    <scope>NUCLEOTIDE SEQUENCE [LARGE SCALE GENOMIC DNA]</scope>
    <source>
        <strain evidence="3">ZK / E33L</strain>
        <plasmid evidence="3">pE33L54</plasmid>
    </source>
</reference>
<dbReference type="InterPro" id="IPR011990">
    <property type="entry name" value="TPR-like_helical_dom_sf"/>
</dbReference>
<dbReference type="PROSITE" id="PS50293">
    <property type="entry name" value="TPR_REGION"/>
    <property type="match status" value="1"/>
</dbReference>
<dbReference type="Pfam" id="PF02810">
    <property type="entry name" value="SEC-C"/>
    <property type="match status" value="1"/>
</dbReference>
<dbReference type="Proteomes" id="UP000002612">
    <property type="component" value="Plasmid pE33L54"/>
</dbReference>
<dbReference type="Gene3D" id="1.25.40.10">
    <property type="entry name" value="Tetratricopeptide repeat domain"/>
    <property type="match status" value="1"/>
</dbReference>
<organism evidence="2 3">
    <name type="scientific">Bacillus cereus (strain ZK / E33L)</name>
    <dbReference type="NCBI Taxonomy" id="288681"/>
    <lineage>
        <taxon>Bacteria</taxon>
        <taxon>Bacillati</taxon>
        <taxon>Bacillota</taxon>
        <taxon>Bacilli</taxon>
        <taxon>Bacillales</taxon>
        <taxon>Bacillaceae</taxon>
        <taxon>Bacillus</taxon>
        <taxon>Bacillus cereus group</taxon>
    </lineage>
</organism>
<geneLocation type="plasmid" evidence="2 3">
    <name>pE33L54</name>
</geneLocation>
<evidence type="ECO:0000313" key="3">
    <source>
        <dbReference type="Proteomes" id="UP000002612"/>
    </source>
</evidence>
<dbReference type="SMART" id="SM00028">
    <property type="entry name" value="TPR"/>
    <property type="match status" value="3"/>
</dbReference>
<keyword evidence="1" id="KW-0802">TPR repeat</keyword>
<gene>
    <name evidence="2" type="ordered locus">pE33L54_0020</name>
</gene>
<evidence type="ECO:0000256" key="1">
    <source>
        <dbReference type="PROSITE-ProRule" id="PRU00339"/>
    </source>
</evidence>